<keyword evidence="4" id="KW-0238">DNA-binding</keyword>
<evidence type="ECO:0000259" key="3">
    <source>
        <dbReference type="Pfam" id="PF25583"/>
    </source>
</evidence>
<evidence type="ECO:0000259" key="1">
    <source>
        <dbReference type="Pfam" id="PF13280"/>
    </source>
</evidence>
<dbReference type="PROSITE" id="PS52050">
    <property type="entry name" value="WYL"/>
    <property type="match status" value="1"/>
</dbReference>
<dbReference type="EMBL" id="LT985188">
    <property type="protein sequence ID" value="SPD86764.1"/>
    <property type="molecule type" value="Genomic_DNA"/>
</dbReference>
<dbReference type="InterPro" id="IPR043839">
    <property type="entry name" value="PafC_HTH"/>
</dbReference>
<dbReference type="Proteomes" id="UP000238164">
    <property type="component" value="Chromosome 1"/>
</dbReference>
<dbReference type="InterPro" id="IPR028349">
    <property type="entry name" value="PafC-like"/>
</dbReference>
<gene>
    <name evidence="4" type="ORF">MPLG2_1728</name>
</gene>
<feature type="domain" description="WYL" evidence="1">
    <location>
        <begin position="147"/>
        <end position="211"/>
    </location>
</feature>
<dbReference type="RefSeq" id="WP_105185649.1">
    <property type="nucleotide sequence ID" value="NZ_BAAAGO010000022.1"/>
</dbReference>
<dbReference type="Pfam" id="PF13280">
    <property type="entry name" value="WYL"/>
    <property type="match status" value="1"/>
</dbReference>
<evidence type="ECO:0000313" key="5">
    <source>
        <dbReference type="Proteomes" id="UP000238164"/>
    </source>
</evidence>
<dbReference type="PANTHER" id="PTHR34580">
    <property type="match status" value="1"/>
</dbReference>
<protein>
    <submittedName>
        <fullName evidence="4">Putative DNA-binding protein</fullName>
    </submittedName>
</protein>
<feature type="domain" description="PafC HTH" evidence="2">
    <location>
        <begin position="6"/>
        <end position="123"/>
    </location>
</feature>
<feature type="domain" description="WCX" evidence="3">
    <location>
        <begin position="246"/>
        <end position="311"/>
    </location>
</feature>
<dbReference type="OrthoDB" id="5174471at2"/>
<dbReference type="Pfam" id="PF25583">
    <property type="entry name" value="WCX"/>
    <property type="match status" value="1"/>
</dbReference>
<dbReference type="Pfam" id="PF19187">
    <property type="entry name" value="HTH_PafC"/>
    <property type="match status" value="1"/>
</dbReference>
<evidence type="ECO:0000313" key="4">
    <source>
        <dbReference type="EMBL" id="SPD86764.1"/>
    </source>
</evidence>
<dbReference type="PIRSF" id="PIRSF016838">
    <property type="entry name" value="PafC"/>
    <property type="match status" value="1"/>
</dbReference>
<name>A0A2N9JH74_9ACTN</name>
<dbReference type="KEGG" id="mgg:MPLG2_1728"/>
<sequence length="320" mass="34454">MSTSVEQVSRLLALVPYLQAHPDADLAETAAAFGVTPRRLLADLEVLWFVGLPGGLPGDLIDIDMDAVQSHGRIRLTNAEYLSRPMRFTIDEVTSLIVALRAVREVAGGEAGDAVDSALAKLSTVAGAQESRRVEFAVATSEGGVRDRLAAAIADGAAVRLTYDGLTRAETTRPVVEPHRLTVRDGFVYLEAWSRDRSDWRTFRLDRVTAVDDADGGVADHGEPPPFDAGWLEVRAEAALVSITVTDHARWIAEYYPVRSITAARGGWRIELLVADPAWLRALLLRLGPDVLAVDPPTAADSARAAASEALGLYQALPTE</sequence>
<evidence type="ECO:0000259" key="2">
    <source>
        <dbReference type="Pfam" id="PF19187"/>
    </source>
</evidence>
<proteinExistence type="predicted"/>
<organism evidence="4 5">
    <name type="scientific">Micropruina glycogenica</name>
    <dbReference type="NCBI Taxonomy" id="75385"/>
    <lineage>
        <taxon>Bacteria</taxon>
        <taxon>Bacillati</taxon>
        <taxon>Actinomycetota</taxon>
        <taxon>Actinomycetes</taxon>
        <taxon>Propionibacteriales</taxon>
        <taxon>Nocardioidaceae</taxon>
        <taxon>Micropruina</taxon>
    </lineage>
</organism>
<dbReference type="InterPro" id="IPR051534">
    <property type="entry name" value="CBASS_pafABC_assoc_protein"/>
</dbReference>
<dbReference type="AlphaFoldDB" id="A0A2N9JH74"/>
<dbReference type="GO" id="GO:0003677">
    <property type="term" value="F:DNA binding"/>
    <property type="evidence" value="ECO:0007669"/>
    <property type="project" value="UniProtKB-KW"/>
</dbReference>
<dbReference type="PANTHER" id="PTHR34580:SF1">
    <property type="entry name" value="PROTEIN PAFC"/>
    <property type="match status" value="1"/>
</dbReference>
<dbReference type="InterPro" id="IPR057727">
    <property type="entry name" value="WCX_dom"/>
</dbReference>
<keyword evidence="5" id="KW-1185">Reference proteome</keyword>
<accession>A0A2N9JH74</accession>
<reference evidence="4 5" key="1">
    <citation type="submission" date="2018-02" db="EMBL/GenBank/DDBJ databases">
        <authorList>
            <person name="Cohen D.B."/>
            <person name="Kent A.D."/>
        </authorList>
    </citation>
    <scope>NUCLEOTIDE SEQUENCE [LARGE SCALE GENOMIC DNA]</scope>
    <source>
        <strain evidence="4">1</strain>
    </source>
</reference>
<dbReference type="InterPro" id="IPR026881">
    <property type="entry name" value="WYL_dom"/>
</dbReference>